<proteinExistence type="predicted"/>
<reference evidence="2 3" key="1">
    <citation type="journal article" date="2024" name="J. Plant Pathol.">
        <title>Sequence and assembly of the genome of Seiridium unicorne, isolate CBS 538.82, causal agent of cypress canker disease.</title>
        <authorList>
            <person name="Scali E."/>
            <person name="Rocca G.D."/>
            <person name="Danti R."/>
            <person name="Garbelotto M."/>
            <person name="Barberini S."/>
            <person name="Baroncelli R."/>
            <person name="Emiliani G."/>
        </authorList>
    </citation>
    <scope>NUCLEOTIDE SEQUENCE [LARGE SCALE GENOMIC DNA]</scope>
    <source>
        <strain evidence="2 3">BM-138-508</strain>
    </source>
</reference>
<dbReference type="PANTHER" id="PTHR47643:SF2">
    <property type="entry name" value="TPR DOMAIN PROTEIN (AFU_ORTHOLOGUE AFUA_5G12710)"/>
    <property type="match status" value="1"/>
</dbReference>
<evidence type="ECO:0000259" key="1">
    <source>
        <dbReference type="PROSITE" id="PS50280"/>
    </source>
</evidence>
<keyword evidence="3" id="KW-1185">Reference proteome</keyword>
<organism evidence="2 3">
    <name type="scientific">Seiridium unicorne</name>
    <dbReference type="NCBI Taxonomy" id="138068"/>
    <lineage>
        <taxon>Eukaryota</taxon>
        <taxon>Fungi</taxon>
        <taxon>Dikarya</taxon>
        <taxon>Ascomycota</taxon>
        <taxon>Pezizomycotina</taxon>
        <taxon>Sordariomycetes</taxon>
        <taxon>Xylariomycetidae</taxon>
        <taxon>Amphisphaeriales</taxon>
        <taxon>Sporocadaceae</taxon>
        <taxon>Seiridium</taxon>
    </lineage>
</organism>
<dbReference type="PROSITE" id="PS50280">
    <property type="entry name" value="SET"/>
    <property type="match status" value="1"/>
</dbReference>
<dbReference type="InterPro" id="IPR053209">
    <property type="entry name" value="Gramillin-biosynth_MTr"/>
</dbReference>
<dbReference type="PANTHER" id="PTHR47643">
    <property type="entry name" value="TPR DOMAIN PROTEIN (AFU_ORTHOLOGUE AFUA_5G12710)"/>
    <property type="match status" value="1"/>
</dbReference>
<dbReference type="Gene3D" id="2.170.270.10">
    <property type="entry name" value="SET domain"/>
    <property type="match status" value="1"/>
</dbReference>
<feature type="domain" description="SET" evidence="1">
    <location>
        <begin position="274"/>
        <end position="474"/>
    </location>
</feature>
<sequence>MGMSSSERKVFPKLKVRIDGSEVDLRPWIRGPLAHPPSSDRVNKLSRIHLNDLRVSIHHRGSVIVLRVFTESNFDRYLCAGVEDEAGNVDLIILFNTDPKLSPDTVLTKGLVLAIKNPLYLLLPNGRHGIVVEHPCDLVEIDLKNTLMPTVWRDDFVTLHSAEASCLNREAKDALIAGNHIFATRLYTMALSVVTDDQLRSDILRGRAQANISLEHFDACIKTESSGEHGGYQRERDRTVARLEEMETGECNFERISTSLRPGSARVDAASFILNTEIRNFDYGKRGLIATKDMKMGDLILCEKAFCASFEHDMPHHSSTNFVAHLDYSHPRVYSGAMARLTNMVIQKTLHDSAGAKKVFSLRSPQPQEMDRSVSTFDGQVRVNSFTVQSLLQPNQIDLGKIRTTGGHPTFLTNVKIEILNTATAGASAGLFTRAALVNHSWIPNAARSFLGDLIILRAAKDIKKGQEITLAYVSRNFPGLNLETLEEMITEGFGFSCKCGLCEADKHCTSETLARRSALVNELIQQIISSFPLANMASPRMANIGHLRSSIEKTYPSSEYQHLPRPGLIEAYVMCASAGGENLSKSKAGVLLNDAIRCLQVAGLTVELDENTETLQLYPFAYMPS</sequence>
<name>A0ABR2V8G7_9PEZI</name>
<accession>A0ABR2V8G7</accession>
<dbReference type="InterPro" id="IPR046341">
    <property type="entry name" value="SET_dom_sf"/>
</dbReference>
<dbReference type="Proteomes" id="UP001408356">
    <property type="component" value="Unassembled WGS sequence"/>
</dbReference>
<protein>
    <submittedName>
        <fullName evidence="2">SET domain-containing protein</fullName>
    </submittedName>
</protein>
<gene>
    <name evidence="2" type="ORF">SUNI508_04471</name>
</gene>
<evidence type="ECO:0000313" key="3">
    <source>
        <dbReference type="Proteomes" id="UP001408356"/>
    </source>
</evidence>
<dbReference type="Pfam" id="PF00856">
    <property type="entry name" value="SET"/>
    <property type="match status" value="1"/>
</dbReference>
<evidence type="ECO:0000313" key="2">
    <source>
        <dbReference type="EMBL" id="KAK9423177.1"/>
    </source>
</evidence>
<comment type="caution">
    <text evidence="2">The sequence shown here is derived from an EMBL/GenBank/DDBJ whole genome shotgun (WGS) entry which is preliminary data.</text>
</comment>
<dbReference type="InterPro" id="IPR001214">
    <property type="entry name" value="SET_dom"/>
</dbReference>
<dbReference type="SUPFAM" id="SSF82199">
    <property type="entry name" value="SET domain"/>
    <property type="match status" value="1"/>
</dbReference>
<dbReference type="EMBL" id="JARVKF010000090">
    <property type="protein sequence ID" value="KAK9423177.1"/>
    <property type="molecule type" value="Genomic_DNA"/>
</dbReference>